<organism evidence="11 12">
    <name type="scientific">Chromobacterium sphagni</name>
    <dbReference type="NCBI Taxonomy" id="1903179"/>
    <lineage>
        <taxon>Bacteria</taxon>
        <taxon>Pseudomonadati</taxon>
        <taxon>Pseudomonadota</taxon>
        <taxon>Betaproteobacteria</taxon>
        <taxon>Neisseriales</taxon>
        <taxon>Chromobacteriaceae</taxon>
        <taxon>Chromobacterium</taxon>
    </lineage>
</organism>
<keyword evidence="6 8" id="KW-0472">Membrane</keyword>
<dbReference type="GO" id="GO:0052621">
    <property type="term" value="F:diguanylate cyclase activity"/>
    <property type="evidence" value="ECO:0007669"/>
    <property type="project" value="UniProtKB-EC"/>
</dbReference>
<evidence type="ECO:0000256" key="6">
    <source>
        <dbReference type="ARBA" id="ARBA00023136"/>
    </source>
</evidence>
<dbReference type="EC" id="2.7.7.65" evidence="2"/>
<dbReference type="SMART" id="SM00267">
    <property type="entry name" value="GGDEF"/>
    <property type="match status" value="1"/>
</dbReference>
<dbReference type="PANTHER" id="PTHR45138:SF9">
    <property type="entry name" value="DIGUANYLATE CYCLASE DGCM-RELATED"/>
    <property type="match status" value="1"/>
</dbReference>
<evidence type="ECO:0000313" key="11">
    <source>
        <dbReference type="EMBL" id="OHX12322.1"/>
    </source>
</evidence>
<dbReference type="InterPro" id="IPR007895">
    <property type="entry name" value="MASE1"/>
</dbReference>
<feature type="transmembrane region" description="Helical" evidence="8">
    <location>
        <begin position="20"/>
        <end position="36"/>
    </location>
</feature>
<feature type="transmembrane region" description="Helical" evidence="8">
    <location>
        <begin position="116"/>
        <end position="137"/>
    </location>
</feature>
<dbReference type="GO" id="GO:0043709">
    <property type="term" value="P:cell adhesion involved in single-species biofilm formation"/>
    <property type="evidence" value="ECO:0007669"/>
    <property type="project" value="TreeGrafter"/>
</dbReference>
<dbReference type="InterPro" id="IPR000700">
    <property type="entry name" value="PAS-assoc_C"/>
</dbReference>
<evidence type="ECO:0000256" key="1">
    <source>
        <dbReference type="ARBA" id="ARBA00004651"/>
    </source>
</evidence>
<dbReference type="PANTHER" id="PTHR45138">
    <property type="entry name" value="REGULATORY COMPONENTS OF SENSORY TRANSDUCTION SYSTEM"/>
    <property type="match status" value="1"/>
</dbReference>
<dbReference type="InterPro" id="IPR050469">
    <property type="entry name" value="Diguanylate_Cyclase"/>
</dbReference>
<feature type="domain" description="GGDEF" evidence="10">
    <location>
        <begin position="499"/>
        <end position="632"/>
    </location>
</feature>
<protein>
    <recommendedName>
        <fullName evidence="2">diguanylate cyclase</fullName>
        <ecNumber evidence="2">2.7.7.65</ecNumber>
    </recommendedName>
</protein>
<dbReference type="STRING" id="1903179.BI347_01480"/>
<dbReference type="Pfam" id="PF00990">
    <property type="entry name" value="GGDEF"/>
    <property type="match status" value="1"/>
</dbReference>
<dbReference type="CDD" id="cd01949">
    <property type="entry name" value="GGDEF"/>
    <property type="match status" value="1"/>
</dbReference>
<dbReference type="OrthoDB" id="9813903at2"/>
<dbReference type="GO" id="GO:1902201">
    <property type="term" value="P:negative regulation of bacterial-type flagellum-dependent cell motility"/>
    <property type="evidence" value="ECO:0007669"/>
    <property type="project" value="TreeGrafter"/>
</dbReference>
<dbReference type="CDD" id="cd00130">
    <property type="entry name" value="PAS"/>
    <property type="match status" value="1"/>
</dbReference>
<dbReference type="Pfam" id="PF05231">
    <property type="entry name" value="MASE1"/>
    <property type="match status" value="1"/>
</dbReference>
<evidence type="ECO:0000259" key="9">
    <source>
        <dbReference type="PROSITE" id="PS50113"/>
    </source>
</evidence>
<dbReference type="RefSeq" id="WP_071115164.1">
    <property type="nucleotide sequence ID" value="NZ_MKCS01000001.1"/>
</dbReference>
<reference evidence="11 12" key="1">
    <citation type="submission" date="2016-09" db="EMBL/GenBank/DDBJ databases">
        <title>Chromobacterium muskegensis sp. nov., an insecticidal bacterium isolated from Sphagnum bogs.</title>
        <authorList>
            <person name="Sparks M.E."/>
            <person name="Blackburn M.B."/>
            <person name="Gundersen-Rindal D.E."/>
            <person name="Mitchell A."/>
            <person name="Farrar R."/>
            <person name="Kuhar D."/>
        </authorList>
    </citation>
    <scope>NUCLEOTIDE SEQUENCE [LARGE SCALE GENOMIC DNA]</scope>
    <source>
        <strain evidence="11 12">37-2</strain>
    </source>
</reference>
<name>A0A1S1WYH5_9NEIS</name>
<feature type="transmembrane region" description="Helical" evidence="8">
    <location>
        <begin position="243"/>
        <end position="265"/>
    </location>
</feature>
<evidence type="ECO:0000313" key="12">
    <source>
        <dbReference type="Proteomes" id="UP000180088"/>
    </source>
</evidence>
<feature type="domain" description="PAC" evidence="9">
    <location>
        <begin position="396"/>
        <end position="446"/>
    </location>
</feature>
<dbReference type="AlphaFoldDB" id="A0A1S1WYH5"/>
<keyword evidence="5 8" id="KW-1133">Transmembrane helix</keyword>
<evidence type="ECO:0000256" key="4">
    <source>
        <dbReference type="ARBA" id="ARBA00022692"/>
    </source>
</evidence>
<dbReference type="Gene3D" id="3.30.70.270">
    <property type="match status" value="1"/>
</dbReference>
<proteinExistence type="predicted"/>
<dbReference type="Proteomes" id="UP000180088">
    <property type="component" value="Unassembled WGS sequence"/>
</dbReference>
<dbReference type="NCBIfam" id="TIGR00254">
    <property type="entry name" value="GGDEF"/>
    <property type="match status" value="1"/>
</dbReference>
<dbReference type="InterPro" id="IPR000014">
    <property type="entry name" value="PAS"/>
</dbReference>
<feature type="transmembrane region" description="Helical" evidence="8">
    <location>
        <begin position="157"/>
        <end position="175"/>
    </location>
</feature>
<dbReference type="InterPro" id="IPR043128">
    <property type="entry name" value="Rev_trsase/Diguanyl_cyclase"/>
</dbReference>
<feature type="transmembrane region" description="Helical" evidence="8">
    <location>
        <begin position="48"/>
        <end position="73"/>
    </location>
</feature>
<comment type="subcellular location">
    <subcellularLocation>
        <location evidence="1">Cell membrane</location>
        <topology evidence="1">Multi-pass membrane protein</topology>
    </subcellularLocation>
</comment>
<sequence length="638" mass="68779">MSPSDASLRNLGDAVLRQGGTGLAYAAFAMLLARLLPPPLAGLLQPELPLAVVLLLRLGKRVWPALALAALWLAWREPGAQAGDALLRAASSMGAALLGAGLLRQRRLPFFQLADVLVFLFGVAALGGLLAALGQVFALLPGHAHRLPALGLAGLQAWLGDMVLSLTLVPILLLLSQPDVGRPSAAAARWRESAMVALPTLALALLVCCGLDGRGGYYAMLPYLFIMPLLWLAFRGQPLLAHLLALAVAAAALAGVRLGHGALAIDGGGHSLLNVALLALAQSVTLLVFGALLEERRLVESRLLQANQSLEAKVGERTSQLAESEARLRLMADAAPFPLAMNRLSGGELIYANTRAEELFGARLRPELALRVQDFYVDPAEREQVSQALRVGGKVLDREVKLKDAQGREFWALISCSMVRSDKVWYVINGINDISERKRLEQSLQDANAALRRHVGEIEVLQQGLREQALRDPLTGLFNRRHLDEILPRVLAHMLALHRDVAVLMVDADHFKRVNDTYGHRCGDLVLTALGAYLSDHFRCGDIVCRYGGEEFFVLLPGASLEAAHAKAQQLCETVRRMPIEALGHTLSLTLSIGLALSPLHGEDAESVVLAADEALYQAKQQGRDRVCIASPLQSLLS</sequence>
<dbReference type="InterPro" id="IPR000160">
    <property type="entry name" value="GGDEF_dom"/>
</dbReference>
<feature type="transmembrane region" description="Helical" evidence="8">
    <location>
        <begin position="271"/>
        <end position="293"/>
    </location>
</feature>
<evidence type="ECO:0000256" key="5">
    <source>
        <dbReference type="ARBA" id="ARBA00022989"/>
    </source>
</evidence>
<dbReference type="InterPro" id="IPR035965">
    <property type="entry name" value="PAS-like_dom_sf"/>
</dbReference>
<dbReference type="FunFam" id="3.30.70.270:FF:000001">
    <property type="entry name" value="Diguanylate cyclase domain protein"/>
    <property type="match status" value="1"/>
</dbReference>
<dbReference type="NCBIfam" id="TIGR00229">
    <property type="entry name" value="sensory_box"/>
    <property type="match status" value="1"/>
</dbReference>
<dbReference type="EMBL" id="MKCS01000001">
    <property type="protein sequence ID" value="OHX12322.1"/>
    <property type="molecule type" value="Genomic_DNA"/>
</dbReference>
<dbReference type="GO" id="GO:0005886">
    <property type="term" value="C:plasma membrane"/>
    <property type="evidence" value="ECO:0007669"/>
    <property type="project" value="UniProtKB-SubCell"/>
</dbReference>
<evidence type="ECO:0000259" key="10">
    <source>
        <dbReference type="PROSITE" id="PS50887"/>
    </source>
</evidence>
<comment type="caution">
    <text evidence="11">The sequence shown here is derived from an EMBL/GenBank/DDBJ whole genome shotgun (WGS) entry which is preliminary data.</text>
</comment>
<keyword evidence="4 8" id="KW-0812">Transmembrane</keyword>
<keyword evidence="3" id="KW-1003">Cell membrane</keyword>
<dbReference type="SUPFAM" id="SSF55785">
    <property type="entry name" value="PYP-like sensor domain (PAS domain)"/>
    <property type="match status" value="1"/>
</dbReference>
<dbReference type="InterPro" id="IPR029787">
    <property type="entry name" value="Nucleotide_cyclase"/>
</dbReference>
<dbReference type="Gene3D" id="3.30.450.20">
    <property type="entry name" value="PAS domain"/>
    <property type="match status" value="1"/>
</dbReference>
<dbReference type="PROSITE" id="PS50887">
    <property type="entry name" value="GGDEF"/>
    <property type="match status" value="1"/>
</dbReference>
<feature type="transmembrane region" description="Helical" evidence="8">
    <location>
        <begin position="85"/>
        <end position="104"/>
    </location>
</feature>
<evidence type="ECO:0000256" key="8">
    <source>
        <dbReference type="SAM" id="Phobius"/>
    </source>
</evidence>
<evidence type="ECO:0000256" key="3">
    <source>
        <dbReference type="ARBA" id="ARBA00022475"/>
    </source>
</evidence>
<comment type="catalytic activity">
    <reaction evidence="7">
        <text>2 GTP = 3',3'-c-di-GMP + 2 diphosphate</text>
        <dbReference type="Rhea" id="RHEA:24898"/>
        <dbReference type="ChEBI" id="CHEBI:33019"/>
        <dbReference type="ChEBI" id="CHEBI:37565"/>
        <dbReference type="ChEBI" id="CHEBI:58805"/>
        <dbReference type="EC" id="2.7.7.65"/>
    </reaction>
</comment>
<dbReference type="SUPFAM" id="SSF55073">
    <property type="entry name" value="Nucleotide cyclase"/>
    <property type="match status" value="1"/>
</dbReference>
<gene>
    <name evidence="11" type="ORF">BI347_01480</name>
</gene>
<evidence type="ECO:0000256" key="7">
    <source>
        <dbReference type="ARBA" id="ARBA00034247"/>
    </source>
</evidence>
<evidence type="ECO:0000256" key="2">
    <source>
        <dbReference type="ARBA" id="ARBA00012528"/>
    </source>
</evidence>
<feature type="transmembrane region" description="Helical" evidence="8">
    <location>
        <begin position="196"/>
        <end position="213"/>
    </location>
</feature>
<dbReference type="Pfam" id="PF13426">
    <property type="entry name" value="PAS_9"/>
    <property type="match status" value="1"/>
</dbReference>
<accession>A0A1S1WYH5</accession>
<dbReference type="PROSITE" id="PS50113">
    <property type="entry name" value="PAC"/>
    <property type="match status" value="1"/>
</dbReference>